<accession>A0A4Q5CA61</accession>
<name>A0A4Q5CA61_9FIRM</name>
<sequence length="74" mass="8537">MGIDLSRFKVVHGDKVFNAIALMEVHMPENVEWDKRDMVLKPKFIDILAINEDGNIISIHDEAWTFQFIPIVGK</sequence>
<reference evidence="1 2" key="1">
    <citation type="journal article" date="2019" name="Science, e1252229">
        <title>Invertible promoters mediate bacterial phase variation, antibiotic resistance, and host adaptation in the gut.</title>
        <authorList>
            <person name="Jiang X."/>
            <person name="Hall A.B."/>
            <person name="Arthur T.D."/>
            <person name="Plichta D.R."/>
            <person name="Covington C.T."/>
            <person name="Poyet M."/>
            <person name="Crothers J."/>
            <person name="Moses P.L."/>
            <person name="Tolonen A.C."/>
            <person name="Vlamakis H."/>
            <person name="Alm E.J."/>
            <person name="Xavier R.J."/>
        </authorList>
    </citation>
    <scope>NUCLEOTIDE SEQUENCE [LARGE SCALE GENOMIC DNA]</scope>
    <source>
        <strain evidence="2">aa_0143</strain>
    </source>
</reference>
<gene>
    <name evidence="1" type="ORF">EAI93_02200</name>
</gene>
<dbReference type="AlphaFoldDB" id="A0A4Q5CA61"/>
<proteinExistence type="predicted"/>
<evidence type="ECO:0000313" key="2">
    <source>
        <dbReference type="Proteomes" id="UP000292665"/>
    </source>
</evidence>
<dbReference type="Proteomes" id="UP000292665">
    <property type="component" value="Unassembled WGS sequence"/>
</dbReference>
<dbReference type="EMBL" id="RCYR01000002">
    <property type="protein sequence ID" value="RYS81675.1"/>
    <property type="molecule type" value="Genomic_DNA"/>
</dbReference>
<organism evidence="1 2">
    <name type="scientific">[Ruminococcus] torques</name>
    <dbReference type="NCBI Taxonomy" id="33039"/>
    <lineage>
        <taxon>Bacteria</taxon>
        <taxon>Bacillati</taxon>
        <taxon>Bacillota</taxon>
        <taxon>Clostridia</taxon>
        <taxon>Lachnospirales</taxon>
        <taxon>Lachnospiraceae</taxon>
        <taxon>Mediterraneibacter</taxon>
    </lineage>
</organism>
<evidence type="ECO:0000313" key="1">
    <source>
        <dbReference type="EMBL" id="RYS81675.1"/>
    </source>
</evidence>
<protein>
    <submittedName>
        <fullName evidence="1">Uncharacterized protein</fullName>
    </submittedName>
</protein>
<dbReference type="RefSeq" id="WP_129794649.1">
    <property type="nucleotide sequence ID" value="NZ_RCYR01000002.1"/>
</dbReference>
<comment type="caution">
    <text evidence="1">The sequence shown here is derived from an EMBL/GenBank/DDBJ whole genome shotgun (WGS) entry which is preliminary data.</text>
</comment>